<dbReference type="InterPro" id="IPR029044">
    <property type="entry name" value="Nucleotide-diphossugar_trans"/>
</dbReference>
<dbReference type="SUPFAM" id="SSF53448">
    <property type="entry name" value="Nucleotide-diphospho-sugar transferases"/>
    <property type="match status" value="1"/>
</dbReference>
<protein>
    <recommendedName>
        <fullName evidence="8">Molybdenum cofactor guanylyltransferase</fullName>
        <shortName evidence="8">MoCo guanylyltransferase</shortName>
        <ecNumber evidence="8">2.7.7.77</ecNumber>
    </recommendedName>
    <alternativeName>
        <fullName evidence="8">GTP:molybdopterin guanylyltransferase</fullName>
    </alternativeName>
    <alternativeName>
        <fullName evidence="8">Mo-MPT guanylyltransferase</fullName>
    </alternativeName>
    <alternativeName>
        <fullName evidence="8">Molybdopterin guanylyltransferase</fullName>
    </alternativeName>
    <alternativeName>
        <fullName evidence="8">Molybdopterin-guanine dinucleotide synthase</fullName>
        <shortName evidence="8">MGD synthase</shortName>
    </alternativeName>
</protein>
<dbReference type="PANTHER" id="PTHR19136">
    <property type="entry name" value="MOLYBDENUM COFACTOR GUANYLYLTRANSFERASE"/>
    <property type="match status" value="1"/>
</dbReference>
<dbReference type="Gene3D" id="3.90.550.10">
    <property type="entry name" value="Spore Coat Polysaccharide Biosynthesis Protein SpsA, Chain A"/>
    <property type="match status" value="1"/>
</dbReference>
<dbReference type="GO" id="GO:0005737">
    <property type="term" value="C:cytoplasm"/>
    <property type="evidence" value="ECO:0007669"/>
    <property type="project" value="UniProtKB-SubCell"/>
</dbReference>
<dbReference type="EC" id="2.7.7.77" evidence="8"/>
<evidence type="ECO:0000256" key="3">
    <source>
        <dbReference type="ARBA" id="ARBA00022723"/>
    </source>
</evidence>
<dbReference type="CDD" id="cd02503">
    <property type="entry name" value="MobA"/>
    <property type="match status" value="1"/>
</dbReference>
<dbReference type="Proteomes" id="UP000092840">
    <property type="component" value="Unassembled WGS sequence"/>
</dbReference>
<dbReference type="RefSeq" id="WP_083203027.1">
    <property type="nucleotide sequence ID" value="NZ_FLRA01000018.1"/>
</dbReference>
<evidence type="ECO:0000313" key="12">
    <source>
        <dbReference type="Proteomes" id="UP000092840"/>
    </source>
</evidence>
<evidence type="ECO:0000313" key="11">
    <source>
        <dbReference type="EMBL" id="SBT22297.1"/>
    </source>
</evidence>
<keyword evidence="2 8" id="KW-0808">Transferase</keyword>
<evidence type="ECO:0000313" key="13">
    <source>
        <dbReference type="Proteomes" id="UP000092871"/>
    </source>
</evidence>
<comment type="cofactor">
    <cofactor evidence="8">
        <name>Mg(2+)</name>
        <dbReference type="ChEBI" id="CHEBI:18420"/>
    </cofactor>
</comment>
<dbReference type="AlphaFoldDB" id="A0A1C3JSZ6"/>
<dbReference type="EMBL" id="FLRA01000018">
    <property type="protein sequence ID" value="SBT18247.1"/>
    <property type="molecule type" value="Genomic_DNA"/>
</dbReference>
<accession>A0A1C3JSZ6</accession>
<keyword evidence="12" id="KW-1185">Reference proteome</keyword>
<keyword evidence="7 8" id="KW-0501">Molybdenum cofactor biosynthesis</keyword>
<feature type="binding site" evidence="8">
    <location>
        <begin position="12"/>
        <end position="14"/>
    </location>
    <ligand>
        <name>GTP</name>
        <dbReference type="ChEBI" id="CHEBI:37565"/>
    </ligand>
</feature>
<feature type="domain" description="MobA-like NTP transferase" evidence="9">
    <location>
        <begin position="9"/>
        <end position="156"/>
    </location>
</feature>
<evidence type="ECO:0000256" key="5">
    <source>
        <dbReference type="ARBA" id="ARBA00022842"/>
    </source>
</evidence>
<feature type="binding site" evidence="8">
    <location>
        <position position="71"/>
    </location>
    <ligand>
        <name>GTP</name>
        <dbReference type="ChEBI" id="CHEBI:37565"/>
    </ligand>
</feature>
<dbReference type="GO" id="GO:1902758">
    <property type="term" value="P:bis(molybdopterin guanine dinucleotide)molybdenum biosynthetic process"/>
    <property type="evidence" value="ECO:0007669"/>
    <property type="project" value="TreeGrafter"/>
</dbReference>
<keyword evidence="10" id="KW-0548">Nucleotidyltransferase</keyword>
<dbReference type="GO" id="GO:0046872">
    <property type="term" value="F:metal ion binding"/>
    <property type="evidence" value="ECO:0007669"/>
    <property type="project" value="UniProtKB-KW"/>
</dbReference>
<comment type="similarity">
    <text evidence="8">Belongs to the MobA family.</text>
</comment>
<reference evidence="10 13" key="2">
    <citation type="submission" date="2016-06" db="EMBL/GenBank/DDBJ databases">
        <authorList>
            <person name="Kjaerup R.B."/>
            <person name="Dalgaard T.S."/>
            <person name="Juul-Madsen H.R."/>
        </authorList>
    </citation>
    <scope>NUCLEOTIDE SEQUENCE [LARGE SCALE GENOMIC DNA]</scope>
    <source>
        <strain evidence="10 13">CECT 5115</strain>
    </source>
</reference>
<comment type="domain">
    <text evidence="8">The N-terminal domain determines nucleotide recognition and specific binding, while the C-terminal domain determines the specific binding to the target protein.</text>
</comment>
<dbReference type="PANTHER" id="PTHR19136:SF81">
    <property type="entry name" value="MOLYBDENUM COFACTOR GUANYLYLTRANSFERASE"/>
    <property type="match status" value="1"/>
</dbReference>
<dbReference type="GO" id="GO:0005525">
    <property type="term" value="F:GTP binding"/>
    <property type="evidence" value="ECO:0007669"/>
    <property type="project" value="UniProtKB-UniRule"/>
</dbReference>
<dbReference type="OrthoDB" id="9788394at2"/>
<evidence type="ECO:0000256" key="8">
    <source>
        <dbReference type="HAMAP-Rule" id="MF_00316"/>
    </source>
</evidence>
<evidence type="ECO:0000313" key="10">
    <source>
        <dbReference type="EMBL" id="SBT18247.1"/>
    </source>
</evidence>
<feature type="binding site" evidence="8">
    <location>
        <position position="25"/>
    </location>
    <ligand>
        <name>GTP</name>
        <dbReference type="ChEBI" id="CHEBI:37565"/>
    </ligand>
</feature>
<comment type="caution">
    <text evidence="8">Lacks conserved residue(s) required for the propagation of feature annotation.</text>
</comment>
<dbReference type="HAMAP" id="MF_00316">
    <property type="entry name" value="MobA"/>
    <property type="match status" value="1"/>
</dbReference>
<dbReference type="Proteomes" id="UP000092871">
    <property type="component" value="Unassembled WGS sequence"/>
</dbReference>
<comment type="catalytic activity">
    <reaction evidence="8">
        <text>Mo-molybdopterin + GTP + H(+) = Mo-molybdopterin guanine dinucleotide + diphosphate</text>
        <dbReference type="Rhea" id="RHEA:34243"/>
        <dbReference type="ChEBI" id="CHEBI:15378"/>
        <dbReference type="ChEBI" id="CHEBI:33019"/>
        <dbReference type="ChEBI" id="CHEBI:37565"/>
        <dbReference type="ChEBI" id="CHEBI:71302"/>
        <dbReference type="ChEBI" id="CHEBI:71310"/>
        <dbReference type="EC" id="2.7.7.77"/>
    </reaction>
</comment>
<keyword evidence="1 8" id="KW-0963">Cytoplasm</keyword>
<evidence type="ECO:0000256" key="1">
    <source>
        <dbReference type="ARBA" id="ARBA00022490"/>
    </source>
</evidence>
<dbReference type="InterPro" id="IPR013482">
    <property type="entry name" value="Molybde_CF_guanTrfase"/>
</dbReference>
<evidence type="ECO:0000256" key="4">
    <source>
        <dbReference type="ARBA" id="ARBA00022741"/>
    </source>
</evidence>
<reference evidence="11 12" key="1">
    <citation type="submission" date="2016-06" db="EMBL/GenBank/DDBJ databases">
        <authorList>
            <person name="Rodrigo-Torres L."/>
            <person name="Arahal D.R."/>
        </authorList>
    </citation>
    <scope>NUCLEOTIDE SEQUENCE [LARGE SCALE GENOMIC DNA]</scope>
    <source>
        <strain evidence="11 12">CECT 5116</strain>
    </source>
</reference>
<evidence type="ECO:0000256" key="7">
    <source>
        <dbReference type="ARBA" id="ARBA00023150"/>
    </source>
</evidence>
<keyword evidence="3 8" id="KW-0479">Metal-binding</keyword>
<evidence type="ECO:0000256" key="6">
    <source>
        <dbReference type="ARBA" id="ARBA00023134"/>
    </source>
</evidence>
<keyword evidence="6 8" id="KW-0342">GTP-binding</keyword>
<comment type="function">
    <text evidence="8">Transfers a GMP moiety from GTP to Mo-molybdopterin (Mo-MPT) cofactor (Moco or molybdenum cofactor) to form Mo-molybdopterin guanine dinucleotide (Mo-MGD) cofactor.</text>
</comment>
<evidence type="ECO:0000259" key="9">
    <source>
        <dbReference type="Pfam" id="PF12804"/>
    </source>
</evidence>
<comment type="subcellular location">
    <subcellularLocation>
        <location evidence="8">Cytoplasm</location>
    </subcellularLocation>
</comment>
<organism evidence="10 13">
    <name type="scientific">Marinomonas gallaica</name>
    <dbReference type="NCBI Taxonomy" id="1806667"/>
    <lineage>
        <taxon>Bacteria</taxon>
        <taxon>Pseudomonadati</taxon>
        <taxon>Pseudomonadota</taxon>
        <taxon>Gammaproteobacteria</taxon>
        <taxon>Oceanospirillales</taxon>
        <taxon>Oceanospirillaceae</taxon>
        <taxon>Marinomonas</taxon>
    </lineage>
</organism>
<dbReference type="EMBL" id="FLRB01000017">
    <property type="protein sequence ID" value="SBT22297.1"/>
    <property type="molecule type" value="Genomic_DNA"/>
</dbReference>
<gene>
    <name evidence="8 10" type="primary">mobA</name>
    <name evidence="10" type="ORF">MGA5115_02368</name>
    <name evidence="11" type="ORF">MGA5116_02913</name>
</gene>
<dbReference type="GO" id="GO:0061603">
    <property type="term" value="F:molybdenum cofactor guanylyltransferase activity"/>
    <property type="evidence" value="ECO:0007669"/>
    <property type="project" value="UniProtKB-EC"/>
</dbReference>
<keyword evidence="4 8" id="KW-0547">Nucleotide-binding</keyword>
<dbReference type="InterPro" id="IPR025877">
    <property type="entry name" value="MobA-like_NTP_Trfase"/>
</dbReference>
<keyword evidence="5 8" id="KW-0460">Magnesium</keyword>
<feature type="binding site" evidence="8">
    <location>
        <position position="102"/>
    </location>
    <ligand>
        <name>Mg(2+)</name>
        <dbReference type="ChEBI" id="CHEBI:18420"/>
    </ligand>
</feature>
<sequence length="192" mass="21425">MMQAFELTALILAGGQAQRMGGVDKGLQVYQGVSMARRLVDLVSPLCIDTVISANRNIKHYRALTRLVVSDAEPWQDIGPLGGIFSALESINSSHLLIVPCDTPCLSREALLKLSMSAQQTPDKVHYLESESGRQPLHAVLPVNQLKQKLPNFLKNTEHFGVMKFYKTIGAESVYWEHDEELVNINRIEQLI</sequence>
<dbReference type="Pfam" id="PF12804">
    <property type="entry name" value="NTP_transf_3"/>
    <property type="match status" value="1"/>
</dbReference>
<evidence type="ECO:0000256" key="2">
    <source>
        <dbReference type="ARBA" id="ARBA00022679"/>
    </source>
</evidence>
<comment type="subunit">
    <text evidence="8">Monomer.</text>
</comment>
<proteinExistence type="inferred from homology"/>
<feature type="binding site" evidence="8">
    <location>
        <position position="102"/>
    </location>
    <ligand>
        <name>GTP</name>
        <dbReference type="ChEBI" id="CHEBI:37565"/>
    </ligand>
</feature>
<name>A0A1C3JSZ6_9GAMM</name>